<gene>
    <name evidence="4" type="ORF">KUDE01_012539</name>
</gene>
<comment type="subcellular location">
    <subcellularLocation>
        <location evidence="1">Nucleus</location>
    </subcellularLocation>
</comment>
<dbReference type="GO" id="GO:0043484">
    <property type="term" value="P:regulation of RNA splicing"/>
    <property type="evidence" value="ECO:0007669"/>
    <property type="project" value="TreeGrafter"/>
</dbReference>
<name>A0AAD9CPX2_DISEL</name>
<dbReference type="PANTHER" id="PTHR23348:SF16">
    <property type="entry name" value="LEUCINE RICH REPEAT FAMILY PROTEIN"/>
    <property type="match status" value="1"/>
</dbReference>
<dbReference type="GO" id="GO:0005634">
    <property type="term" value="C:nucleus"/>
    <property type="evidence" value="ECO:0007669"/>
    <property type="project" value="UniProtKB-SubCell"/>
</dbReference>
<dbReference type="Proteomes" id="UP001228049">
    <property type="component" value="Unassembled WGS sequence"/>
</dbReference>
<keyword evidence="2" id="KW-0539">Nucleus</keyword>
<dbReference type="InterPro" id="IPR052082">
    <property type="entry name" value="Myelin_sheath_structural"/>
</dbReference>
<reference evidence="4" key="1">
    <citation type="submission" date="2023-04" db="EMBL/GenBank/DDBJ databases">
        <title>Chromosome-level genome of Chaenocephalus aceratus.</title>
        <authorList>
            <person name="Park H."/>
        </authorList>
    </citation>
    <scope>NUCLEOTIDE SEQUENCE</scope>
    <source>
        <strain evidence="4">DE</strain>
        <tissue evidence="4">Muscle</tissue>
    </source>
</reference>
<protein>
    <submittedName>
        <fullName evidence="4">Neuroblast differentiation-associated protein AHNAK</fullName>
    </submittedName>
</protein>
<evidence type="ECO:0000256" key="1">
    <source>
        <dbReference type="ARBA" id="ARBA00004123"/>
    </source>
</evidence>
<dbReference type="GO" id="GO:0043034">
    <property type="term" value="C:costamere"/>
    <property type="evidence" value="ECO:0007669"/>
    <property type="project" value="TreeGrafter"/>
</dbReference>
<proteinExistence type="predicted"/>
<comment type="caution">
    <text evidence="4">The sequence shown here is derived from an EMBL/GenBank/DDBJ whole genome shotgun (WGS) entry which is preliminary data.</text>
</comment>
<evidence type="ECO:0000313" key="4">
    <source>
        <dbReference type="EMBL" id="KAK1905357.1"/>
    </source>
</evidence>
<keyword evidence="5" id="KW-1185">Reference proteome</keyword>
<evidence type="ECO:0000256" key="2">
    <source>
        <dbReference type="ARBA" id="ARBA00023242"/>
    </source>
</evidence>
<accession>A0AAD9CPX2</accession>
<feature type="region of interest" description="Disordered" evidence="3">
    <location>
        <begin position="1115"/>
        <end position="1135"/>
    </location>
</feature>
<evidence type="ECO:0000256" key="3">
    <source>
        <dbReference type="SAM" id="MobiDB-lite"/>
    </source>
</evidence>
<sequence>MMSEDNKSRTFSESLVLDNSEQGVVITGITDDTAAKSGLRAGDEIVAATIHLDHLNKDEVLRFLQALEPYDDNMMVLTKKQLSAGAGLGSLGLDLDDPSKMLNLKEDRSLDAPAFSVNDLRGKLNASKGLGGEIGGPTLNGGLPSLGLNEPSADGGAKFTMPSFGLSGPDVNGDLDGTLKAPDISVSTAKLNTPNASLDIEKPELKTGNQKYKAPKFKMPHFNLPQLKTPKEKMDVSGEVDLPSGNVETPDLNLSAPRLDLNSPGLDLNGPKVNLNGPDVNLETPNADFEAPSGKIKWPHLKWKGPKVKGPDADLNADLSAPDVSLNTPKIDADLNIPALDVQSPNLDIDAQPVQPKWPHLKWKKPRLNDPKADLDLDANLNTPNIDASLPKVEGGINGPDVDINLPKADVGSPDLNLNSSKAQWPHQKWKLPKLKGPKADIDADLNTPELNVTTPTIDGDLNAPNAELNLPGADINGPNVDLQAPNLDMDAKDHHIKWPHLKWKKQKLNGPKADMDLNADLSTPDVDLSVPKIDGDISTPDVDLNLPRADVDVTAPGADLEAPHGKFKFPTLKKPKFLLHGPKVKGPDVDVDANVKAPDLSLSPQASLDGPDVDLNLPNAGVDVNAPNVDIEGQSWKGKWPTLKNPKWSLAGPKVNGLDADADISAPDLNLTSPKFDGEINAPDVNLTLPNADLEGPKFDIDGPDVEGPSGKGKWFNFKKPKVGTLKGWKDGIDADMKVPDVDLQTPKVDLVAPDFSTPKMEAGIDSQDFDINLPKTDLKGPAVDLQAPELDAIAGKIRFPKIDLPKFGSSGLRVKEPDLNLDANVPNLNFSAPTVKGDLSTPDLDVGSSLKTDIDLSGPQTTISVPDIDLSTPDVKAPQVNLNLPKADLKGPSMDLPKADLYVPDLNLNTPHISLPSQNIDGNPSAPNIDTGLPNVDLNLPKADLKVPDPQLKTPGIGFDSHVGEFNMPHYNLPNVGLPSPEVRVPSIQPSVEAGIEAPKVNIDTPVVDIKGPEAPNVDANLEQSKLSKLFQNFNFSGPKITDHTSADLEVSPDVKVKAPTVEGGISSPNGNVSVPEVRSGFSTPELDTTAEAGAEVKESPKSKLRWPFKWGLKSSSSTDEEGNGTDSETDVPNAEMEMPVFKTHRLPRNSIDAIGGIGDTFNLSKLDTEAKDYVVSKGVRLPIVNATSKAGEKVDIMERLKMAKNKTPSASISPSEGKADIDLKLAAPSLDVSASTEADSSLVRGGTFKVEKPESALGLVAPEMSTSDENDKLSLSLSNMLGLNIKHSEAE</sequence>
<dbReference type="PANTHER" id="PTHR23348">
    <property type="entry name" value="PERIAXIN/AHNAK"/>
    <property type="match status" value="1"/>
</dbReference>
<evidence type="ECO:0000313" key="5">
    <source>
        <dbReference type="Proteomes" id="UP001228049"/>
    </source>
</evidence>
<feature type="compositionally biased region" description="Acidic residues" evidence="3">
    <location>
        <begin position="1121"/>
        <end position="1132"/>
    </location>
</feature>
<dbReference type="EMBL" id="JASDAP010000003">
    <property type="protein sequence ID" value="KAK1905357.1"/>
    <property type="molecule type" value="Genomic_DNA"/>
</dbReference>
<organism evidence="4 5">
    <name type="scientific">Dissostichus eleginoides</name>
    <name type="common">Patagonian toothfish</name>
    <name type="synonym">Dissostichus amissus</name>
    <dbReference type="NCBI Taxonomy" id="100907"/>
    <lineage>
        <taxon>Eukaryota</taxon>
        <taxon>Metazoa</taxon>
        <taxon>Chordata</taxon>
        <taxon>Craniata</taxon>
        <taxon>Vertebrata</taxon>
        <taxon>Euteleostomi</taxon>
        <taxon>Actinopterygii</taxon>
        <taxon>Neopterygii</taxon>
        <taxon>Teleostei</taxon>
        <taxon>Neoteleostei</taxon>
        <taxon>Acanthomorphata</taxon>
        <taxon>Eupercaria</taxon>
        <taxon>Perciformes</taxon>
        <taxon>Notothenioidei</taxon>
        <taxon>Nototheniidae</taxon>
        <taxon>Dissostichus</taxon>
    </lineage>
</organism>